<gene>
    <name evidence="2" type="ORF">B277_11370</name>
    <name evidence="3" type="ORF">CWN80_01695</name>
</gene>
<reference evidence="2 4" key="2">
    <citation type="journal article" date="2012" name="J. Bacteriol.">
        <title>Genome Sequence of Janibacter hoylei MTCC8307, Isolated from the Stratospheric Air.</title>
        <authorList>
            <person name="Pawar S.P."/>
            <person name="Dhotre D.P."/>
            <person name="Shetty S.A."/>
            <person name="Chowdhury S.P."/>
            <person name="Chaudhari B.L."/>
            <person name="Shouche Y.S."/>
        </authorList>
    </citation>
    <scope>NUCLEOTIDE SEQUENCE [LARGE SCALE GENOMIC DNA]</scope>
    <source>
        <strain evidence="2 4">PVAS-1</strain>
    </source>
</reference>
<dbReference type="eggNOG" id="COG1680">
    <property type="taxonomic scope" value="Bacteria"/>
</dbReference>
<dbReference type="PANTHER" id="PTHR43283:SF3">
    <property type="entry name" value="BETA-LACTAMASE FAMILY PROTEIN (AFU_ORTHOLOGUE AFUA_5G07500)"/>
    <property type="match status" value="1"/>
</dbReference>
<evidence type="ECO:0000313" key="2">
    <source>
        <dbReference type="EMBL" id="EKA60714.1"/>
    </source>
</evidence>
<keyword evidence="3" id="KW-0378">Hydrolase</keyword>
<dbReference type="PANTHER" id="PTHR43283">
    <property type="entry name" value="BETA-LACTAMASE-RELATED"/>
    <property type="match status" value="1"/>
</dbReference>
<evidence type="ECO:0000313" key="3">
    <source>
        <dbReference type="EMBL" id="RWU85707.1"/>
    </source>
</evidence>
<dbReference type="InterPro" id="IPR001466">
    <property type="entry name" value="Beta-lactam-related"/>
</dbReference>
<dbReference type="GO" id="GO:0016787">
    <property type="term" value="F:hydrolase activity"/>
    <property type="evidence" value="ECO:0007669"/>
    <property type="project" value="UniProtKB-KW"/>
</dbReference>
<dbReference type="InterPro" id="IPR012338">
    <property type="entry name" value="Beta-lactam/transpept-like"/>
</dbReference>
<protein>
    <submittedName>
        <fullName evidence="2">Beta-lactamase</fullName>
    </submittedName>
    <submittedName>
        <fullName evidence="3">Serine hydrolase</fullName>
    </submittedName>
</protein>
<evidence type="ECO:0000259" key="1">
    <source>
        <dbReference type="Pfam" id="PF00144"/>
    </source>
</evidence>
<dbReference type="PATRIC" id="fig|1210046.3.peg.2181"/>
<evidence type="ECO:0000313" key="5">
    <source>
        <dbReference type="Proteomes" id="UP000288711"/>
    </source>
</evidence>
<dbReference type="OrthoDB" id="9809635at2"/>
<reference evidence="3" key="3">
    <citation type="submission" date="2017-11" db="EMBL/GenBank/DDBJ databases">
        <authorList>
            <person name="Seuylemezian A."/>
            <person name="Cooper K."/>
            <person name="Vaishampayan P."/>
        </authorList>
    </citation>
    <scope>NUCLEOTIDE SEQUENCE</scope>
    <source>
        <strain evidence="3">PVAS-1</strain>
    </source>
</reference>
<dbReference type="InterPro" id="IPR050789">
    <property type="entry name" value="Diverse_Enzym_Activities"/>
</dbReference>
<proteinExistence type="predicted"/>
<organism evidence="2 4">
    <name type="scientific">Janibacter hoylei PVAS-1</name>
    <dbReference type="NCBI Taxonomy" id="1210046"/>
    <lineage>
        <taxon>Bacteria</taxon>
        <taxon>Bacillati</taxon>
        <taxon>Actinomycetota</taxon>
        <taxon>Actinomycetes</taxon>
        <taxon>Micrococcales</taxon>
        <taxon>Intrasporangiaceae</taxon>
        <taxon>Janibacter</taxon>
    </lineage>
</organism>
<dbReference type="AlphaFoldDB" id="K1DWJ0"/>
<dbReference type="Gene3D" id="3.40.710.10">
    <property type="entry name" value="DD-peptidase/beta-lactamase superfamily"/>
    <property type="match status" value="1"/>
</dbReference>
<name>K1DWJ0_9MICO</name>
<dbReference type="EMBL" id="PIPF01000001">
    <property type="protein sequence ID" value="RWU85707.1"/>
    <property type="molecule type" value="Genomic_DNA"/>
</dbReference>
<dbReference type="STRING" id="1210046.B277_11370"/>
<feature type="domain" description="Beta-lactamase-related" evidence="1">
    <location>
        <begin position="9"/>
        <end position="345"/>
    </location>
</feature>
<dbReference type="SUPFAM" id="SSF56601">
    <property type="entry name" value="beta-lactamase/transpeptidase-like"/>
    <property type="match status" value="1"/>
</dbReference>
<dbReference type="Pfam" id="PF00144">
    <property type="entry name" value="Beta-lactamase"/>
    <property type="match status" value="1"/>
</dbReference>
<reference evidence="3 5" key="1">
    <citation type="journal article" date="2009" name="Int. J. Syst. Evol. Microbiol.">
        <title>Janibacter hoylei sp. nov., Bacillus isronensis sp. nov. and Bacillus aryabhattai sp. nov., isolated from cryotubes used for collecting air from the upper atmosphere.</title>
        <authorList>
            <person name="Shivaji S."/>
            <person name="Chaturvedi P."/>
            <person name="Begum Z."/>
            <person name="Pindi P.K."/>
            <person name="Manorama R."/>
            <person name="Padmanaban D.A."/>
            <person name="Shouche Y.S."/>
            <person name="Pawar S."/>
            <person name="Vaishampayan P."/>
            <person name="Dutt C.B."/>
            <person name="Datta G.N."/>
            <person name="Manchanda R.K."/>
            <person name="Rao U.R."/>
            <person name="Bhargava P.M."/>
            <person name="Narlikar J.V."/>
        </authorList>
    </citation>
    <scope>NUCLEOTIDE SEQUENCE [LARGE SCALE GENOMIC DNA]</scope>
    <source>
        <strain evidence="3 5">PVAS-1</strain>
    </source>
</reference>
<keyword evidence="5" id="KW-1185">Reference proteome</keyword>
<dbReference type="EMBL" id="ALWX01000050">
    <property type="protein sequence ID" value="EKA60714.1"/>
    <property type="molecule type" value="Genomic_DNA"/>
</dbReference>
<dbReference type="RefSeq" id="WP_007928165.1">
    <property type="nucleotide sequence ID" value="NZ_ALWX01000050.1"/>
</dbReference>
<evidence type="ECO:0000313" key="4">
    <source>
        <dbReference type="Proteomes" id="UP000004474"/>
    </source>
</evidence>
<accession>K1DWJ0</accession>
<comment type="caution">
    <text evidence="2">The sequence shown here is derived from an EMBL/GenBank/DDBJ whole genome shotgun (WGS) entry which is preliminary data.</text>
</comment>
<dbReference type="Proteomes" id="UP000288711">
    <property type="component" value="Unassembled WGS sequence"/>
</dbReference>
<dbReference type="Proteomes" id="UP000004474">
    <property type="component" value="Unassembled WGS sequence"/>
</dbReference>
<sequence>MNALEDLTRTLDRLQGAGELAGWAVGVADADGARLRVGGARSPGGAPMTRDTQVALSSCTKPIRGVLALRLVELGVLTLDDPVAAWLPELADPRVLVDPAADLSATVPAERPITLRHLLTMTPGFGWVSEPGPLADALAREQVAPGPFCPTMSPDDFMSRLGSVPLADQPGTAWRYHTSSDVLGVLLARATGSSVPELLTEHVLQPLAMTDTGYTADATCLAPPLTPEGGGLRPVELPAGTFVDPPPFASLATGLVSTVPDQLAFLRSLVGGPTVLSPESLAALRTGTLTDEQRLTAAGFIEPGCDWGLTVEVRPGGQVGWAGGLGTIGYADPATGRAAFLATAVTVDSPATTTAFDHFWGLLVAGA</sequence>